<feature type="domain" description="DICT" evidence="1">
    <location>
        <begin position="229"/>
        <end position="328"/>
    </location>
</feature>
<dbReference type="Gene3D" id="3.20.20.450">
    <property type="entry name" value="EAL domain"/>
    <property type="match status" value="1"/>
</dbReference>
<accession>A0A3S5Y7Q1</accession>
<proteinExistence type="predicted"/>
<gene>
    <name evidence="2" type="ORF">REQ_25471</name>
</gene>
<dbReference type="AlphaFoldDB" id="A0A3S5Y7Q1"/>
<dbReference type="RefSeq" id="WP_013416185.1">
    <property type="nucleotide sequence ID" value="NC_014659.1"/>
</dbReference>
<dbReference type="SUPFAM" id="SSF141868">
    <property type="entry name" value="EAL domain-like"/>
    <property type="match status" value="1"/>
</dbReference>
<evidence type="ECO:0000313" key="2">
    <source>
        <dbReference type="EMBL" id="CBH48584.1"/>
    </source>
</evidence>
<evidence type="ECO:0000313" key="3">
    <source>
        <dbReference type="Proteomes" id="UP000006892"/>
    </source>
</evidence>
<dbReference type="EMBL" id="FN563149">
    <property type="protein sequence ID" value="CBH48584.1"/>
    <property type="molecule type" value="Genomic_DNA"/>
</dbReference>
<sequence>MGQSSGAQLVVPIRQLEDGECVAVVWNGEDANCDADCIDLFPSDVERRALPVFVPITRRSANGAAAVSRVSVVTPGLLDGDPTPVLGLIGRARAEGDLIALSGVGSHPRALGLLPLIEPDVIVVGAGGLSNGADSDPIALAQALAAVVERSNAVVVADGIDTDRDCEHALALGIRHGSGRKFESLHRTPDPMRRTRPRPLLAGPTWQVDPVPVGSTPFSLISAGRERIRSVKGLLVEMSTQLEEQARSAGSEVVAVGTFQRLHHFPASTERRWSDLARTISFTAAYGEQFSPASDLGIHRYRLHPHDPLIDEWNVIVIGARFACALSALDLHTGGPDGKREFDYVVTYDRSTIVRAARSVLCRPVASAATAAAGAVRSRAALGDSRQSDSAR</sequence>
<name>A0A3S5Y7Q1_RHOH1</name>
<dbReference type="InterPro" id="IPR019278">
    <property type="entry name" value="DICT_dom"/>
</dbReference>
<dbReference type="Pfam" id="PF10069">
    <property type="entry name" value="DICT"/>
    <property type="match status" value="1"/>
</dbReference>
<evidence type="ECO:0000259" key="1">
    <source>
        <dbReference type="Pfam" id="PF10069"/>
    </source>
</evidence>
<reference evidence="2" key="1">
    <citation type="journal article" date="2010" name="PLoS Genet.">
        <title>The genome of a pathogenic rhodococcus: cooptive virulence underpinned by key gene acquisitions.</title>
        <authorList>
            <person name="Letek M."/>
            <person name="Gonzalez P."/>
            <person name="Macarthur I."/>
            <person name="Rodriguez H."/>
            <person name="Freeman T.C."/>
            <person name="Valero-Rello A."/>
            <person name="Blanco M."/>
            <person name="Buckley T."/>
            <person name="Cherevach I."/>
            <person name="Fahey R."/>
            <person name="Hapeshi A."/>
            <person name="Holdstock J."/>
            <person name="Leadon D."/>
            <person name="Navas J."/>
            <person name="Ocampo A."/>
            <person name="Quail M.A."/>
            <person name="Sanders M."/>
            <person name="Scortti M.M."/>
            <person name="Prescott J.F."/>
            <person name="Fogarty U."/>
            <person name="Meijer W.G."/>
            <person name="Parkhill J."/>
            <person name="Bentley S.D."/>
            <person name="Vazquez-Boland J.A."/>
        </authorList>
    </citation>
    <scope>NUCLEOTIDE SEQUENCE [LARGE SCALE GENOMIC DNA]</scope>
    <source>
        <strain evidence="2 3">103S</strain>
    </source>
</reference>
<dbReference type="Proteomes" id="UP001154400">
    <property type="component" value="Chromosome"/>
</dbReference>
<dbReference type="KEGG" id="req:REQ_25471"/>
<dbReference type="InterPro" id="IPR035919">
    <property type="entry name" value="EAL_sf"/>
</dbReference>
<protein>
    <recommendedName>
        <fullName evidence="1">DICT domain-containing protein</fullName>
    </recommendedName>
</protein>
<organism evidence="2">
    <name type="scientific">Rhodococcus hoagii (strain 103S)</name>
    <name type="common">Rhodococcus equi</name>
    <dbReference type="NCBI Taxonomy" id="685727"/>
    <lineage>
        <taxon>Bacteria</taxon>
        <taxon>Bacillati</taxon>
        <taxon>Actinomycetota</taxon>
        <taxon>Actinomycetes</taxon>
        <taxon>Mycobacteriales</taxon>
        <taxon>Nocardiaceae</taxon>
        <taxon>Prescottella</taxon>
    </lineage>
</organism>